<keyword evidence="1" id="KW-0802">TPR repeat</keyword>
<dbReference type="Proteomes" id="UP000276223">
    <property type="component" value="Unassembled WGS sequence"/>
</dbReference>
<evidence type="ECO:0000313" key="3">
    <source>
        <dbReference type="EMBL" id="ROR01865.1"/>
    </source>
</evidence>
<feature type="region of interest" description="Disordered" evidence="2">
    <location>
        <begin position="165"/>
        <end position="205"/>
    </location>
</feature>
<dbReference type="InterPro" id="IPR039340">
    <property type="entry name" value="Tfc4/TFIIIC-102/Sfc4"/>
</dbReference>
<keyword evidence="4" id="KW-1185">Reference proteome</keyword>
<dbReference type="GO" id="GO:0000127">
    <property type="term" value="C:transcription factor TFIIIC complex"/>
    <property type="evidence" value="ECO:0007669"/>
    <property type="project" value="TreeGrafter"/>
</dbReference>
<gene>
    <name evidence="3" type="ORF">EDC27_1059</name>
</gene>
<dbReference type="SUPFAM" id="SSF48452">
    <property type="entry name" value="TPR-like"/>
    <property type="match status" value="2"/>
</dbReference>
<accession>A0A3N1VG67</accession>
<feature type="repeat" description="TPR" evidence="1">
    <location>
        <begin position="325"/>
        <end position="358"/>
    </location>
</feature>
<dbReference type="RefSeq" id="WP_170161609.1">
    <property type="nucleotide sequence ID" value="NZ_RJVA01000010.1"/>
</dbReference>
<evidence type="ECO:0000256" key="2">
    <source>
        <dbReference type="SAM" id="MobiDB-lite"/>
    </source>
</evidence>
<name>A0A3N1VG67_9BACT</name>
<proteinExistence type="predicted"/>
<feature type="compositionally biased region" description="Low complexity" evidence="2">
    <location>
        <begin position="175"/>
        <end position="190"/>
    </location>
</feature>
<comment type="caution">
    <text evidence="3">The sequence shown here is derived from an EMBL/GenBank/DDBJ whole genome shotgun (WGS) entry which is preliminary data.</text>
</comment>
<dbReference type="InterPro" id="IPR011990">
    <property type="entry name" value="TPR-like_helical_dom_sf"/>
</dbReference>
<sequence length="798" mass="89903">MRQQTLCAMIFLFLLILGVPAWSATVVHGVRIGLHPTHTRLVLDCQGDRSLRVERQSPQEWVVTFDSIETPQGKNRLSPQPRGRIQKLQWVSKGSSAFLKVFLKAPHTEAKIFTLEDSLRPPDGYRLVIDFGLPGVSSWAWEQNKTSQPQEALKTEKAEGPLPILESSSTAQNGASIARTSSSAAPASSSPQPITGAPSARITRPIEPQSLYDMADLVYEELRSGLPQTAEEIVAAYQRALHTDPQNPRRASALLRLAQTLDGAGDVKKSERFYQRIIDEHPQDYAAALAWLRLGEIQASRGNVLEALKAYHEAERFSLTTPELLRVRWGLAQVYLQSGKAAEALNLLKRLLEEQPEAYMEKPEIYRTLGEAAFAQKEWAASRSYLMHYINLVSDIPDKDIVLARIAESYLYEGNRTQAEKLYAYIQVHYPDSEGDLIGRLRKAEYYETQGPELQQEAFKIYKDLELQQISAPLKHFVQFKLAYGDFVEGRHEKSLERINAVLKPAEKAPVYDDLRVLRRKVLQALVKKRFEAADAKGVLSLYAEDPFAFQEGEGLEALACVAEAYESLGFYAEAMALYENLVHKDPKPKWQLAVARMAYEMENLEKAQTLCLALSDPSVVDAKEKLLVRIAFARKDFSTVIQVGKSIAKRHGGVAQSPPEVAAMVALSLFEMGKDEAAITWAEPCFGNSDWQDSSLLVALSLKASRYKQKNRMYDQALQLLDQGIDKVHSEDLRNQLLYEKASLLLEQDRREEAEKVLTTLLQSSKELWKTAAKQKLDYLQLRPWNSWIPEKDTNAS</sequence>
<organism evidence="3 4">
    <name type="scientific">Desulfosoma caldarium</name>
    <dbReference type="NCBI Taxonomy" id="610254"/>
    <lineage>
        <taxon>Bacteria</taxon>
        <taxon>Pseudomonadati</taxon>
        <taxon>Thermodesulfobacteriota</taxon>
        <taxon>Syntrophobacteria</taxon>
        <taxon>Syntrophobacterales</taxon>
        <taxon>Syntrophobacteraceae</taxon>
        <taxon>Desulfosoma</taxon>
    </lineage>
</organism>
<dbReference type="EMBL" id="RJVA01000010">
    <property type="protein sequence ID" value="ROR01865.1"/>
    <property type="molecule type" value="Genomic_DNA"/>
</dbReference>
<dbReference type="Pfam" id="PF13432">
    <property type="entry name" value="TPR_16"/>
    <property type="match status" value="2"/>
</dbReference>
<dbReference type="Gene3D" id="1.25.40.10">
    <property type="entry name" value="Tetratricopeptide repeat domain"/>
    <property type="match status" value="3"/>
</dbReference>
<evidence type="ECO:0000313" key="4">
    <source>
        <dbReference type="Proteomes" id="UP000276223"/>
    </source>
</evidence>
<dbReference type="PANTHER" id="PTHR23082">
    <property type="entry name" value="TRANSCRIPTION INITIATION FACTOR IIIC TFIIIC , POLYPEPTIDE 3-RELATED"/>
    <property type="match status" value="1"/>
</dbReference>
<dbReference type="AlphaFoldDB" id="A0A3N1VG67"/>
<reference evidence="3 4" key="1">
    <citation type="submission" date="2018-11" db="EMBL/GenBank/DDBJ databases">
        <title>Genomic Encyclopedia of Type Strains, Phase IV (KMG-IV): sequencing the most valuable type-strain genomes for metagenomic binning, comparative biology and taxonomic classification.</title>
        <authorList>
            <person name="Goeker M."/>
        </authorList>
    </citation>
    <scope>NUCLEOTIDE SEQUENCE [LARGE SCALE GENOMIC DNA]</scope>
    <source>
        <strain evidence="3 4">DSM 22027</strain>
    </source>
</reference>
<dbReference type="PROSITE" id="PS50005">
    <property type="entry name" value="TPR"/>
    <property type="match status" value="1"/>
</dbReference>
<dbReference type="InterPro" id="IPR019734">
    <property type="entry name" value="TPR_rpt"/>
</dbReference>
<dbReference type="GO" id="GO:0006383">
    <property type="term" value="P:transcription by RNA polymerase III"/>
    <property type="evidence" value="ECO:0007669"/>
    <property type="project" value="InterPro"/>
</dbReference>
<dbReference type="PANTHER" id="PTHR23082:SF0">
    <property type="entry name" value="GENERAL TRANSCRIPTION FACTOR 3C POLYPEPTIDE 3"/>
    <property type="match status" value="1"/>
</dbReference>
<protein>
    <submittedName>
        <fullName evidence="3">Tetratricopeptide repeat protein</fullName>
    </submittedName>
</protein>
<evidence type="ECO:0000256" key="1">
    <source>
        <dbReference type="PROSITE-ProRule" id="PRU00339"/>
    </source>
</evidence>
<dbReference type="SMART" id="SM00028">
    <property type="entry name" value="TPR"/>
    <property type="match status" value="7"/>
</dbReference>